<dbReference type="OrthoDB" id="8256472at2"/>
<dbReference type="Proteomes" id="UP000190675">
    <property type="component" value="Chromosome I"/>
</dbReference>
<organism evidence="2 3">
    <name type="scientific">Bradyrhizobium erythrophlei</name>
    <dbReference type="NCBI Taxonomy" id="1437360"/>
    <lineage>
        <taxon>Bacteria</taxon>
        <taxon>Pseudomonadati</taxon>
        <taxon>Pseudomonadota</taxon>
        <taxon>Alphaproteobacteria</taxon>
        <taxon>Hyphomicrobiales</taxon>
        <taxon>Nitrobacteraceae</taxon>
        <taxon>Bradyrhizobium</taxon>
    </lineage>
</organism>
<keyword evidence="1" id="KW-0472">Membrane</keyword>
<keyword evidence="1" id="KW-0812">Transmembrane</keyword>
<reference evidence="2 3" key="1">
    <citation type="submission" date="2016-11" db="EMBL/GenBank/DDBJ databases">
        <authorList>
            <person name="Jaros S."/>
            <person name="Januszkiewicz K."/>
            <person name="Wedrychowicz H."/>
        </authorList>
    </citation>
    <scope>NUCLEOTIDE SEQUENCE [LARGE SCALE GENOMIC DNA]</scope>
    <source>
        <strain evidence="2 3">GAS242</strain>
    </source>
</reference>
<gene>
    <name evidence="2" type="ORF">SAMN05444169_2415</name>
</gene>
<accession>A0A1M5JS40</accession>
<name>A0A1M5JS40_9BRAD</name>
<sequence length="128" mass="14976">MPSVARVTYIPLKALATNVIAIFSRSRRKRRKRDSMTPVPLVKPLYTLDELAELRRTMLRYARSFPLGNERNQHLQIAFSLRRLFRNEKWAAAHIIKGSQSDSMSASRSAFTRWRLRRPAFFSRDRAA</sequence>
<evidence type="ECO:0000256" key="1">
    <source>
        <dbReference type="SAM" id="Phobius"/>
    </source>
</evidence>
<dbReference type="EMBL" id="LT670818">
    <property type="protein sequence ID" value="SHG42793.1"/>
    <property type="molecule type" value="Genomic_DNA"/>
</dbReference>
<feature type="transmembrane region" description="Helical" evidence="1">
    <location>
        <begin position="6"/>
        <end position="23"/>
    </location>
</feature>
<dbReference type="RefSeq" id="WP_154073165.1">
    <property type="nucleotide sequence ID" value="NZ_LT670818.1"/>
</dbReference>
<evidence type="ECO:0000313" key="2">
    <source>
        <dbReference type="EMBL" id="SHG42793.1"/>
    </source>
</evidence>
<evidence type="ECO:0000313" key="3">
    <source>
        <dbReference type="Proteomes" id="UP000190675"/>
    </source>
</evidence>
<protein>
    <submittedName>
        <fullName evidence="2">Uncharacterized protein</fullName>
    </submittedName>
</protein>
<keyword evidence="1" id="KW-1133">Transmembrane helix</keyword>
<proteinExistence type="predicted"/>
<dbReference type="AlphaFoldDB" id="A0A1M5JS40"/>